<dbReference type="AlphaFoldDB" id="A0A0Q9Z164"/>
<name>A0A0Q9Z164_9GAMM</name>
<dbReference type="Gene3D" id="3.40.50.920">
    <property type="match status" value="1"/>
</dbReference>
<dbReference type="CDD" id="cd07034">
    <property type="entry name" value="TPP_PYR_PFOR_IOR-alpha_like"/>
    <property type="match status" value="1"/>
</dbReference>
<keyword evidence="1 5" id="KW-0560">Oxidoreductase</keyword>
<dbReference type="Gene3D" id="3.40.50.970">
    <property type="match status" value="1"/>
</dbReference>
<dbReference type="NCBIfam" id="TIGR03710">
    <property type="entry name" value="OAFO_sf"/>
    <property type="match status" value="1"/>
</dbReference>
<dbReference type="PANTHER" id="PTHR32154">
    <property type="entry name" value="PYRUVATE-FLAVODOXIN OXIDOREDUCTASE-RELATED"/>
    <property type="match status" value="1"/>
</dbReference>
<dbReference type="EC" id="1.2.-.-" evidence="5"/>
<dbReference type="GO" id="GO:0006979">
    <property type="term" value="P:response to oxidative stress"/>
    <property type="evidence" value="ECO:0007669"/>
    <property type="project" value="TreeGrafter"/>
</dbReference>
<dbReference type="InterPro" id="IPR009014">
    <property type="entry name" value="Transketo_C/PFOR_II"/>
</dbReference>
<dbReference type="InterPro" id="IPR029061">
    <property type="entry name" value="THDP-binding"/>
</dbReference>
<dbReference type="SUPFAM" id="SSF53323">
    <property type="entry name" value="Pyruvate-ferredoxin oxidoreductase, PFOR, domain III"/>
    <property type="match status" value="1"/>
</dbReference>
<accession>A0A0Q9Z164</accession>
<dbReference type="Gene3D" id="3.40.920.10">
    <property type="entry name" value="Pyruvate-ferredoxin oxidoreductase, PFOR, domain III"/>
    <property type="match status" value="1"/>
</dbReference>
<feature type="domain" description="Pyruvate:ferredoxin oxidoreductase core" evidence="4">
    <location>
        <begin position="521"/>
        <end position="591"/>
    </location>
</feature>
<dbReference type="PATRIC" id="fig|1590043.3.peg.343"/>
<dbReference type="InterPro" id="IPR002880">
    <property type="entry name" value="Pyrv_Fd/Flavodoxin_OxRdtase_N"/>
</dbReference>
<dbReference type="SUPFAM" id="SSF52518">
    <property type="entry name" value="Thiamin diphosphate-binding fold (THDP-binding)"/>
    <property type="match status" value="1"/>
</dbReference>
<dbReference type="Pfam" id="PF17147">
    <property type="entry name" value="PFOR_II"/>
    <property type="match status" value="1"/>
</dbReference>
<dbReference type="InterPro" id="IPR022367">
    <property type="entry name" value="2-oxoacid/accept_OxRdtase_asu"/>
</dbReference>
<feature type="domain" description="Pyruvate flavodoxin/ferredoxin oxidoreductase pyrimidine binding" evidence="3">
    <location>
        <begin position="269"/>
        <end position="479"/>
    </location>
</feature>
<dbReference type="InterPro" id="IPR033412">
    <property type="entry name" value="PFOR_II"/>
</dbReference>
<gene>
    <name evidence="5" type="primary">korA</name>
    <name evidence="5" type="ORF">HT99x_00342</name>
</gene>
<reference evidence="5" key="1">
    <citation type="submission" date="2015-09" db="EMBL/GenBank/DDBJ databases">
        <title>Draft Genome Sequences of Two Novel Amoeba-resistant Intranuclear Bacteria, Candidatus Berkiella cookevillensis and Candidatus Berkiella aquae.</title>
        <authorList>
            <person name="Mehari Y.T."/>
            <person name="Arivett B.A."/>
            <person name="Farone A.L."/>
            <person name="Gunderson J.H."/>
            <person name="Farone M.B."/>
        </authorList>
    </citation>
    <scope>NUCLEOTIDE SEQUENCE [LARGE SCALE GENOMIC DNA]</scope>
    <source>
        <strain evidence="5">HT99</strain>
    </source>
</reference>
<sequence>MTDMKTFTTTIPLTVKRIPLEKVVIHFAGDSGDGMQVAGMQFTEACATFGNDVRTFPDFPAEIRAPAGTLPGVSGFQLSFSEHPIHTPGDQYDVLVAMNPAALKVSLKNLKKGGILILDEDKFTSKDLKKAQIDDNSLDGTLSAFRVVRLPMTTLTLTALEKSPLSRAAARKCKNMFALGVVFWLYHRELEDTKDWIKERFKDKTDVIEANIEALRAGYHFAITTELFAEHFSVKAAKQAPGIYRQITGNQALAWGCVAAATKANQSLLVCGYPITPASDILHFLAKHAHFGVKTFQAEDEIAAIGAAIGAAFGGELTLTTTSGPGMDLKSEALGLAVMTELPLVVVDVQRAGPSTGMPTKVEQSDLLAAMYGRHGECPVPILAPATPGDCFHIMLEAFRIALRYMTPVIVLSDAFLANGAEPWQIPDVKTLPDLKPHYCQPTDNFMPYARDPNTLARPWAIPGTKGLEHRIGGLEKENGSGNISYDGDNHQRMVDIRAAKVQGIAQDLPLLELMGPKQGEVLILSWGSTYGAVRTVVESLQTQGHAISFAHLRYLNPFQNELGSLLQQFKTILVVELNKGQLCQLIRARYLVDAKGINKVQGKPFGVQELTEKVLPYLEKN</sequence>
<evidence type="ECO:0000259" key="3">
    <source>
        <dbReference type="Pfam" id="PF01855"/>
    </source>
</evidence>
<evidence type="ECO:0000259" key="4">
    <source>
        <dbReference type="Pfam" id="PF17147"/>
    </source>
</evidence>
<dbReference type="InterPro" id="IPR050722">
    <property type="entry name" value="Pyruvate:ferred/Flavod_OxRd"/>
</dbReference>
<dbReference type="PANTHER" id="PTHR32154:SF20">
    <property type="entry name" value="2-OXOGLUTARATE OXIDOREDUCTASE SUBUNIT KORA"/>
    <property type="match status" value="1"/>
</dbReference>
<dbReference type="InterPro" id="IPR019752">
    <property type="entry name" value="Pyrv/ketoisovalerate_OxRed_cat"/>
</dbReference>
<evidence type="ECO:0000313" key="5">
    <source>
        <dbReference type="EMBL" id="KRG22801.1"/>
    </source>
</evidence>
<dbReference type="Pfam" id="PF01855">
    <property type="entry name" value="POR_N"/>
    <property type="match status" value="1"/>
</dbReference>
<organism evidence="5">
    <name type="scientific">Candidatus Berkiella aquae</name>
    <dbReference type="NCBI Taxonomy" id="295108"/>
    <lineage>
        <taxon>Bacteria</taxon>
        <taxon>Pseudomonadati</taxon>
        <taxon>Pseudomonadota</taxon>
        <taxon>Gammaproteobacteria</taxon>
        <taxon>Candidatus Berkiellales</taxon>
        <taxon>Candidatus Berkiellaceae</taxon>
        <taxon>Candidatus Berkiella</taxon>
    </lineage>
</organism>
<dbReference type="InterPro" id="IPR002869">
    <property type="entry name" value="Pyrv_flavodox_OxRed_cen"/>
</dbReference>
<dbReference type="Pfam" id="PF01558">
    <property type="entry name" value="POR"/>
    <property type="match status" value="1"/>
</dbReference>
<dbReference type="RefSeq" id="WP_075064979.1">
    <property type="nucleotide sequence ID" value="NZ_LKAJ02000001.1"/>
</dbReference>
<proteinExistence type="predicted"/>
<dbReference type="SUPFAM" id="SSF52922">
    <property type="entry name" value="TK C-terminal domain-like"/>
    <property type="match status" value="1"/>
</dbReference>
<feature type="domain" description="Pyruvate/ketoisovalerate oxidoreductase catalytic" evidence="2">
    <location>
        <begin position="32"/>
        <end position="219"/>
    </location>
</feature>
<dbReference type="STRING" id="295108.HT99x_00342"/>
<dbReference type="FunFam" id="3.40.50.970:FF:000022">
    <property type="entry name" value="2-oxoglutarate ferredoxin oxidoreductase alpha subunit"/>
    <property type="match status" value="1"/>
</dbReference>
<dbReference type="GO" id="GO:0016903">
    <property type="term" value="F:oxidoreductase activity, acting on the aldehyde or oxo group of donors"/>
    <property type="evidence" value="ECO:0007669"/>
    <property type="project" value="InterPro"/>
</dbReference>
<dbReference type="EMBL" id="LKAJ01000001">
    <property type="protein sequence ID" value="KRG22801.1"/>
    <property type="molecule type" value="Genomic_DNA"/>
</dbReference>
<protein>
    <submittedName>
        <fullName evidence="5">2-oxoglutarate oxidoreductase subunit KorA</fullName>
        <ecNumber evidence="5">1.2.-.-</ecNumber>
    </submittedName>
</protein>
<comment type="caution">
    <text evidence="5">The sequence shown here is derived from an EMBL/GenBank/DDBJ whole genome shotgun (WGS) entry which is preliminary data.</text>
</comment>
<evidence type="ECO:0000259" key="2">
    <source>
        <dbReference type="Pfam" id="PF01558"/>
    </source>
</evidence>
<evidence type="ECO:0000256" key="1">
    <source>
        <dbReference type="ARBA" id="ARBA00023002"/>
    </source>
</evidence>